<comment type="caution">
    <text evidence="1">The sequence shown here is derived from an EMBL/GenBank/DDBJ whole genome shotgun (WGS) entry which is preliminary data.</text>
</comment>
<evidence type="ECO:0000313" key="2">
    <source>
        <dbReference type="Proteomes" id="UP001374584"/>
    </source>
</evidence>
<evidence type="ECO:0000313" key="1">
    <source>
        <dbReference type="EMBL" id="KAK7353568.1"/>
    </source>
</evidence>
<reference evidence="1 2" key="1">
    <citation type="submission" date="2024-01" db="EMBL/GenBank/DDBJ databases">
        <title>The genomes of 5 underutilized Papilionoideae crops provide insights into root nodulation and disease resistanc.</title>
        <authorList>
            <person name="Jiang F."/>
        </authorList>
    </citation>
    <scope>NUCLEOTIDE SEQUENCE [LARGE SCALE GENOMIC DNA]</scope>
    <source>
        <strain evidence="1">JINMINGXINNONG_FW02</strain>
        <tissue evidence="1">Leaves</tissue>
    </source>
</reference>
<proteinExistence type="predicted"/>
<keyword evidence="2" id="KW-1185">Reference proteome</keyword>
<accession>A0AAN9R4C1</accession>
<protein>
    <submittedName>
        <fullName evidence="1">Uncharacterized protein</fullName>
    </submittedName>
</protein>
<dbReference type="AlphaFoldDB" id="A0AAN9R4C1"/>
<organism evidence="1 2">
    <name type="scientific">Phaseolus coccineus</name>
    <name type="common">Scarlet runner bean</name>
    <name type="synonym">Phaseolus multiflorus</name>
    <dbReference type="NCBI Taxonomy" id="3886"/>
    <lineage>
        <taxon>Eukaryota</taxon>
        <taxon>Viridiplantae</taxon>
        <taxon>Streptophyta</taxon>
        <taxon>Embryophyta</taxon>
        <taxon>Tracheophyta</taxon>
        <taxon>Spermatophyta</taxon>
        <taxon>Magnoliopsida</taxon>
        <taxon>eudicotyledons</taxon>
        <taxon>Gunneridae</taxon>
        <taxon>Pentapetalae</taxon>
        <taxon>rosids</taxon>
        <taxon>fabids</taxon>
        <taxon>Fabales</taxon>
        <taxon>Fabaceae</taxon>
        <taxon>Papilionoideae</taxon>
        <taxon>50 kb inversion clade</taxon>
        <taxon>NPAAA clade</taxon>
        <taxon>indigoferoid/millettioid clade</taxon>
        <taxon>Phaseoleae</taxon>
        <taxon>Phaseolus</taxon>
    </lineage>
</organism>
<dbReference type="EMBL" id="JAYMYR010000007">
    <property type="protein sequence ID" value="KAK7353568.1"/>
    <property type="molecule type" value="Genomic_DNA"/>
</dbReference>
<name>A0AAN9R4C1_PHACN</name>
<dbReference type="Proteomes" id="UP001374584">
    <property type="component" value="Unassembled WGS sequence"/>
</dbReference>
<gene>
    <name evidence="1" type="ORF">VNO80_19018</name>
</gene>
<sequence length="66" mass="7040">MSFAPSSSVIAVGEKKDVAVAVRVAVPADIRRRSHSLRRRRNLVVVGRRGDNGSASATSFASFLIS</sequence>